<evidence type="ECO:0000313" key="4">
    <source>
        <dbReference type="EMBL" id="CAD8152588.1"/>
    </source>
</evidence>
<keyword evidence="1" id="KW-0479">Metal-binding</keyword>
<dbReference type="PROSITE" id="PS00028">
    <property type="entry name" value="ZINC_FINGER_C2H2_1"/>
    <property type="match status" value="1"/>
</dbReference>
<evidence type="ECO:0000256" key="2">
    <source>
        <dbReference type="SAM" id="Coils"/>
    </source>
</evidence>
<dbReference type="OrthoDB" id="21530at2759"/>
<evidence type="ECO:0000256" key="1">
    <source>
        <dbReference type="PROSITE-ProRule" id="PRU00042"/>
    </source>
</evidence>
<keyword evidence="1" id="KW-0862">Zinc</keyword>
<keyword evidence="2" id="KW-0175">Coiled coil</keyword>
<organism evidence="4 5">
    <name type="scientific">Paramecium octaurelia</name>
    <dbReference type="NCBI Taxonomy" id="43137"/>
    <lineage>
        <taxon>Eukaryota</taxon>
        <taxon>Sar</taxon>
        <taxon>Alveolata</taxon>
        <taxon>Ciliophora</taxon>
        <taxon>Intramacronucleata</taxon>
        <taxon>Oligohymenophorea</taxon>
        <taxon>Peniculida</taxon>
        <taxon>Parameciidae</taxon>
        <taxon>Paramecium</taxon>
    </lineage>
</organism>
<dbReference type="InterPro" id="IPR013087">
    <property type="entry name" value="Znf_C2H2_type"/>
</dbReference>
<protein>
    <recommendedName>
        <fullName evidence="3">C2H2-type domain-containing protein</fullName>
    </recommendedName>
</protein>
<comment type="caution">
    <text evidence="4">The sequence shown here is derived from an EMBL/GenBank/DDBJ whole genome shotgun (WGS) entry which is preliminary data.</text>
</comment>
<keyword evidence="5" id="KW-1185">Reference proteome</keyword>
<dbReference type="AlphaFoldDB" id="A0A8S1TLG4"/>
<proteinExistence type="predicted"/>
<reference evidence="4" key="1">
    <citation type="submission" date="2021-01" db="EMBL/GenBank/DDBJ databases">
        <authorList>
            <consortium name="Genoscope - CEA"/>
            <person name="William W."/>
        </authorList>
    </citation>
    <scope>NUCLEOTIDE SEQUENCE</scope>
</reference>
<dbReference type="GO" id="GO:0008270">
    <property type="term" value="F:zinc ion binding"/>
    <property type="evidence" value="ECO:0007669"/>
    <property type="project" value="UniProtKB-KW"/>
</dbReference>
<accession>A0A8S1TLG4</accession>
<keyword evidence="1" id="KW-0863">Zinc-finger</keyword>
<name>A0A8S1TLG4_PAROT</name>
<feature type="domain" description="C2H2-type" evidence="3">
    <location>
        <begin position="66"/>
        <end position="91"/>
    </location>
</feature>
<sequence>MGDYYLEFLQQYLHNVNLRKKVKELLKEKGEIQQKLEMLEKEGNNHSFEERKKRLRSLASEIQRNFECPLTKCSKKYGSEGSLNQHIKLKHPELVNKS</sequence>
<gene>
    <name evidence="4" type="ORF">POCTA_138.1.T0260342</name>
</gene>
<dbReference type="OMA" id="FECSLNT"/>
<feature type="coiled-coil region" evidence="2">
    <location>
        <begin position="15"/>
        <end position="65"/>
    </location>
</feature>
<dbReference type="EMBL" id="CAJJDP010000026">
    <property type="protein sequence ID" value="CAD8152588.1"/>
    <property type="molecule type" value="Genomic_DNA"/>
</dbReference>
<dbReference type="Proteomes" id="UP000683925">
    <property type="component" value="Unassembled WGS sequence"/>
</dbReference>
<evidence type="ECO:0000313" key="5">
    <source>
        <dbReference type="Proteomes" id="UP000683925"/>
    </source>
</evidence>
<evidence type="ECO:0000259" key="3">
    <source>
        <dbReference type="PROSITE" id="PS50157"/>
    </source>
</evidence>
<dbReference type="PROSITE" id="PS50157">
    <property type="entry name" value="ZINC_FINGER_C2H2_2"/>
    <property type="match status" value="1"/>
</dbReference>